<protein>
    <recommendedName>
        <fullName evidence="2">YobI-like P-loop NTPase domain-containing protein</fullName>
    </recommendedName>
</protein>
<feature type="transmembrane region" description="Helical" evidence="1">
    <location>
        <begin position="186"/>
        <end position="208"/>
    </location>
</feature>
<name>A0AAW7X730_9GAMM</name>
<accession>A0AAW7X730</accession>
<keyword evidence="1" id="KW-0812">Transmembrane</keyword>
<organism evidence="3 4">
    <name type="scientific">Saccharophagus degradans</name>
    <dbReference type="NCBI Taxonomy" id="86304"/>
    <lineage>
        <taxon>Bacteria</taxon>
        <taxon>Pseudomonadati</taxon>
        <taxon>Pseudomonadota</taxon>
        <taxon>Gammaproteobacteria</taxon>
        <taxon>Cellvibrionales</taxon>
        <taxon>Cellvibrionaceae</taxon>
        <taxon>Saccharophagus</taxon>
    </lineage>
</organism>
<feature type="transmembrane region" description="Helical" evidence="1">
    <location>
        <begin position="146"/>
        <end position="166"/>
    </location>
</feature>
<keyword evidence="1" id="KW-1133">Transmembrane helix</keyword>
<dbReference type="Proteomes" id="UP001169760">
    <property type="component" value="Unassembled WGS sequence"/>
</dbReference>
<dbReference type="InterPro" id="IPR048428">
    <property type="entry name" value="YobI-NTPase"/>
</dbReference>
<dbReference type="SUPFAM" id="SSF52540">
    <property type="entry name" value="P-loop containing nucleoside triphosphate hydrolases"/>
    <property type="match status" value="1"/>
</dbReference>
<proteinExistence type="predicted"/>
<dbReference type="RefSeq" id="WP_303493092.1">
    <property type="nucleotide sequence ID" value="NZ_JAUOPB010000009.1"/>
</dbReference>
<dbReference type="EMBL" id="JAUOPB010000009">
    <property type="protein sequence ID" value="MDO6423407.1"/>
    <property type="molecule type" value="Genomic_DNA"/>
</dbReference>
<evidence type="ECO:0000259" key="2">
    <source>
        <dbReference type="Pfam" id="PF20693"/>
    </source>
</evidence>
<gene>
    <name evidence="3" type="ORF">Q4521_13080</name>
</gene>
<keyword evidence="1" id="KW-0472">Membrane</keyword>
<dbReference type="InterPro" id="IPR027417">
    <property type="entry name" value="P-loop_NTPase"/>
</dbReference>
<evidence type="ECO:0000256" key="1">
    <source>
        <dbReference type="SAM" id="Phobius"/>
    </source>
</evidence>
<feature type="domain" description="YobI-like P-loop NTPase" evidence="2">
    <location>
        <begin position="51"/>
        <end position="410"/>
    </location>
</feature>
<comment type="caution">
    <text evidence="3">The sequence shown here is derived from an EMBL/GenBank/DDBJ whole genome shotgun (WGS) entry which is preliminary data.</text>
</comment>
<dbReference type="Pfam" id="PF20693">
    <property type="entry name" value="YobI-ATPase"/>
    <property type="match status" value="1"/>
</dbReference>
<sequence length="1202" mass="138824">MIKNIVSMVRWLVVSLDRIAFLLEKKYPPADIQSKFVDLAPTDEADNDGIYSKAISYATNNTRVSNIALTGPYGSGKSSIIQSFLKKYRRPTLLISLAAFVPEADSNSGGVNRQEIERSILQQMLYGADANKLPLSRFKRIQSPGVWSFVKSLYITVGTLALLYVFHERVSIISGDFFDPPLLTNWFRIVILFLAATFLWVILHYFYVASFGFSLKSISLKDVEIKPACDDQGSILNRHLDEIVYFFQSTSYDLVIIEDLDRFNNSEIFVTLREINSLVNENIGVRRRIRFLYALRDDMFVNTDRTKFFEFIIPVIPIINTSNSIDMVLEQGRRLDLDDRLDRQFLREVSRYLNDLRLIQNVFNEYVIYVANLETDGENILDENKLLAVLIYKNVYPRDFERLHRGEGILADIFNLQNELVRLGEEKYRADIAEIEVRLENAERQTPMDTRELQKIYAMTLIEKLSPSVVKISSNQRKWVEVPRLIDHEAFEELLEGIIFTRDHQSNLGRVDVTNLQNEVDSIKTYRERKEEIDSKSADNRKKYARKVQEIRSKITALRTTKLNELLRLNVDRVQQVFERFDNNDELARYLILEGYLDDTYYHYTSLFHSGRLSPNDNKYLILIRAFNTPEPSFPIDNPKEVIAAMRDEDFCQSYVLNIKLVDCLLGEPNYYSEQTKKLFNFLSVEFNSCEDFFVAYYSSGSYVEKLLSNLIDAWGGAVTALIKSTNNIVHVAHSIVSLPESELKNLAENFEKLPKFVSFNLAEILSHLPELKAERLACLNFKVRDLASIKEHTEIIGFMLSEGLVEITIDNLEYVYEAIIGRSDIQLLREMNYTAIRSAKNETILRWIEHNFDHYFFDVLLQLEKNSKEDSSAILAIVKNSTLDESELREFLGRQESVLSTLDGVPERLYAMLFELSLIEPAWNNCIEFIKAKAFKADSLARYLDQEFIRAAILQSEIPSDSDSQGLIDFLLSADLLSDVAYREYMQAIPKSISAFPESLKDTKLRILIDERKVIFSKKNFDALDFSIDLQIHFVAVNIDKYLAEPDCFKLDDDFRGELLRSEISSFAKGRIVELIDLNSFLSQPFRAGLIVPVIEKANFKALKINAEVAEYLIEHCESIKSQISLLNKCQPRLSDEQVRKILAKLPSPYNEIKIGFSKPRLKNSPENLELVRWLDDRNIISSWSVPNLINNDINVNLYRR</sequence>
<evidence type="ECO:0000313" key="3">
    <source>
        <dbReference type="EMBL" id="MDO6423407.1"/>
    </source>
</evidence>
<dbReference type="AlphaFoldDB" id="A0AAW7X730"/>
<evidence type="ECO:0000313" key="4">
    <source>
        <dbReference type="Proteomes" id="UP001169760"/>
    </source>
</evidence>
<reference evidence="3" key="1">
    <citation type="submission" date="2023-07" db="EMBL/GenBank/DDBJ databases">
        <title>Genome content predicts the carbon catabolic preferences of heterotrophic bacteria.</title>
        <authorList>
            <person name="Gralka M."/>
        </authorList>
    </citation>
    <scope>NUCLEOTIDE SEQUENCE</scope>
    <source>
        <strain evidence="3">I3M17_2</strain>
    </source>
</reference>